<evidence type="ECO:0000256" key="6">
    <source>
        <dbReference type="ARBA" id="ARBA00037909"/>
    </source>
</evidence>
<comment type="catalytic activity">
    <reaction evidence="7">
        <text>gibberellin A1 + 2-oxoglutarate + O2 = gibberellin A8 + succinate + CO2</text>
        <dbReference type="Rhea" id="RHEA:15005"/>
        <dbReference type="ChEBI" id="CHEBI:15379"/>
        <dbReference type="ChEBI" id="CHEBI:16526"/>
        <dbReference type="ChEBI" id="CHEBI:16810"/>
        <dbReference type="ChEBI" id="CHEBI:30031"/>
        <dbReference type="ChEBI" id="CHEBI:58524"/>
        <dbReference type="ChEBI" id="CHEBI:58594"/>
        <dbReference type="EC" id="1.14.11.13"/>
    </reaction>
</comment>
<evidence type="ECO:0000313" key="13">
    <source>
        <dbReference type="RefSeq" id="XP_011002745.1"/>
    </source>
</evidence>
<evidence type="ECO:0000256" key="5">
    <source>
        <dbReference type="ARBA" id="ARBA00023004"/>
    </source>
</evidence>
<dbReference type="GO" id="GO:0045543">
    <property type="term" value="F:gibberellin 2-beta-dioxygenase activity"/>
    <property type="evidence" value="ECO:0007669"/>
    <property type="project" value="UniProtKB-EC"/>
</dbReference>
<keyword evidence="12" id="KW-1185">Reference proteome</keyword>
<comment type="pathway">
    <text evidence="6">Plant hormone biosynthesis; gibberellin biosynthesis.</text>
</comment>
<dbReference type="SUPFAM" id="SSF51197">
    <property type="entry name" value="Clavaminate synthase-like"/>
    <property type="match status" value="1"/>
</dbReference>
<accession>A0AAJ6T1U6</accession>
<evidence type="ECO:0000313" key="12">
    <source>
        <dbReference type="Proteomes" id="UP000694918"/>
    </source>
</evidence>
<keyword evidence="4 10" id="KW-0560">Oxidoreductase</keyword>
<dbReference type="InterPro" id="IPR044861">
    <property type="entry name" value="IPNS-like_FE2OG_OXY"/>
</dbReference>
<evidence type="ECO:0000256" key="1">
    <source>
        <dbReference type="ARBA" id="ARBA00004972"/>
    </source>
</evidence>
<dbReference type="Pfam" id="PF14226">
    <property type="entry name" value="DIOX_N"/>
    <property type="match status" value="1"/>
</dbReference>
<comment type="pathway">
    <text evidence="1">Hormone biosynthesis.</text>
</comment>
<organism evidence="12 13">
    <name type="scientific">Populus euphratica</name>
    <name type="common">Euphrates poplar</name>
    <dbReference type="NCBI Taxonomy" id="75702"/>
    <lineage>
        <taxon>Eukaryota</taxon>
        <taxon>Viridiplantae</taxon>
        <taxon>Streptophyta</taxon>
        <taxon>Embryophyta</taxon>
        <taxon>Tracheophyta</taxon>
        <taxon>Spermatophyta</taxon>
        <taxon>Magnoliopsida</taxon>
        <taxon>eudicotyledons</taxon>
        <taxon>Gunneridae</taxon>
        <taxon>Pentapetalae</taxon>
        <taxon>rosids</taxon>
        <taxon>fabids</taxon>
        <taxon>Malpighiales</taxon>
        <taxon>Salicaceae</taxon>
        <taxon>Saliceae</taxon>
        <taxon>Populus</taxon>
    </lineage>
</organism>
<dbReference type="GO" id="GO:0046872">
    <property type="term" value="F:metal ion binding"/>
    <property type="evidence" value="ECO:0007669"/>
    <property type="project" value="UniProtKB-KW"/>
</dbReference>
<dbReference type="EC" id="1.14.11.13" evidence="9"/>
<dbReference type="GO" id="GO:0009685">
    <property type="term" value="P:gibberellin metabolic process"/>
    <property type="evidence" value="ECO:0007669"/>
    <property type="project" value="UniProtKB-ARBA"/>
</dbReference>
<dbReference type="PANTHER" id="PTHR47990">
    <property type="entry name" value="2-OXOGLUTARATE (2OG) AND FE(II)-DEPENDENT OXYGENASE SUPERFAMILY PROTEIN-RELATED"/>
    <property type="match status" value="1"/>
</dbReference>
<gene>
    <name evidence="13" type="primary">LOC105109665</name>
</gene>
<dbReference type="AlphaFoldDB" id="A0AAJ6T1U6"/>
<dbReference type="InterPro" id="IPR027443">
    <property type="entry name" value="IPNS-like_sf"/>
</dbReference>
<evidence type="ECO:0000256" key="2">
    <source>
        <dbReference type="ARBA" id="ARBA00022723"/>
    </source>
</evidence>
<proteinExistence type="inferred from homology"/>
<dbReference type="KEGG" id="peu:105109665"/>
<dbReference type="InterPro" id="IPR050231">
    <property type="entry name" value="Iron_ascorbate_oxido_reductase"/>
</dbReference>
<dbReference type="Pfam" id="PF03171">
    <property type="entry name" value="2OG-FeII_Oxy"/>
    <property type="match status" value="1"/>
</dbReference>
<evidence type="ECO:0000259" key="11">
    <source>
        <dbReference type="PROSITE" id="PS51471"/>
    </source>
</evidence>
<name>A0AAJ6T1U6_POPEU</name>
<evidence type="ECO:0000256" key="3">
    <source>
        <dbReference type="ARBA" id="ARBA00022964"/>
    </source>
</evidence>
<keyword evidence="3" id="KW-0223">Dioxygenase</keyword>
<dbReference type="GeneID" id="105109665"/>
<evidence type="ECO:0000256" key="10">
    <source>
        <dbReference type="RuleBase" id="RU003682"/>
    </source>
</evidence>
<evidence type="ECO:0000256" key="4">
    <source>
        <dbReference type="ARBA" id="ARBA00023002"/>
    </source>
</evidence>
<feature type="domain" description="Fe2OG dioxygenase" evidence="11">
    <location>
        <begin position="169"/>
        <end position="276"/>
    </location>
</feature>
<protein>
    <recommendedName>
        <fullName evidence="9">gibberellin 2beta-dioxygenase</fullName>
        <ecNumber evidence="9">1.14.11.13</ecNumber>
    </recommendedName>
</protein>
<dbReference type="Proteomes" id="UP000694918">
    <property type="component" value="Unplaced"/>
</dbReference>
<dbReference type="PRINTS" id="PR00682">
    <property type="entry name" value="IPNSYNTHASE"/>
</dbReference>
<evidence type="ECO:0000256" key="9">
    <source>
        <dbReference type="ARBA" id="ARBA00066708"/>
    </source>
</evidence>
<dbReference type="InterPro" id="IPR026992">
    <property type="entry name" value="DIOX_N"/>
</dbReference>
<dbReference type="PROSITE" id="PS51471">
    <property type="entry name" value="FE2OG_OXY"/>
    <property type="match status" value="1"/>
</dbReference>
<reference evidence="13" key="1">
    <citation type="submission" date="2025-08" db="UniProtKB">
        <authorList>
            <consortium name="RefSeq"/>
        </authorList>
    </citation>
    <scope>IDENTIFICATION</scope>
</reference>
<comment type="similarity">
    <text evidence="8">Belongs to the iron/ascorbate-dependent oxidoreductase family. GA2OX subfamily.</text>
</comment>
<dbReference type="InterPro" id="IPR005123">
    <property type="entry name" value="Oxoglu/Fe-dep_dioxygenase_dom"/>
</dbReference>
<keyword evidence="5 10" id="KW-0408">Iron</keyword>
<keyword evidence="2 10" id="KW-0479">Metal-binding</keyword>
<dbReference type="Gene3D" id="2.60.120.330">
    <property type="entry name" value="B-lactam Antibiotic, Isopenicillin N Synthase, Chain"/>
    <property type="match status" value="1"/>
</dbReference>
<evidence type="ECO:0000256" key="8">
    <source>
        <dbReference type="ARBA" id="ARBA00061282"/>
    </source>
</evidence>
<evidence type="ECO:0000256" key="7">
    <source>
        <dbReference type="ARBA" id="ARBA00052204"/>
    </source>
</evidence>
<dbReference type="RefSeq" id="XP_011002745.1">
    <property type="nucleotide sequence ID" value="XM_011004443.1"/>
</dbReference>
<dbReference type="FunFam" id="2.60.120.330:FF:000025">
    <property type="entry name" value="Gibberellin 2-beta-dioxygenase 2"/>
    <property type="match status" value="1"/>
</dbReference>
<sequence length="332" mass="37014">MVVPSPITPARTKKTKAFGIPTVDLSLDRSNVSKLIVRACEEYGFFKVTNHGVSNGVITRMEEEAAHFFSKPATEKHRAGPASPFGYGCKNIGCNGDMGELEYLLLHTNPLSVFERSKTISNDPSEFSCVVNDYIQAVKQLACEILDLAAEGLWVPDKCAFSRLIRDVHSDSVLRLNHYPAFQDITDWDPSPKTIGFGEHSDPQILTILRSNDVGGLQIYLRDGLWVPVPPDPTGFYVIVGDAFQVLTNGRFESVRHRVLASSGKPRMSMMYFGAPPLNAWISPPPQLVLPQNPSLYKPFTWSEFKKAAYSLRLRDTRLDLFKIHATEKIAS</sequence>